<feature type="domain" description="PORR" evidence="1">
    <location>
        <begin position="57"/>
        <end position="394"/>
    </location>
</feature>
<dbReference type="GO" id="GO:0003723">
    <property type="term" value="F:RNA binding"/>
    <property type="evidence" value="ECO:0007669"/>
    <property type="project" value="InterPro"/>
</dbReference>
<dbReference type="STRING" id="3880.A0A072VAL3"/>
<evidence type="ECO:0000313" key="4">
    <source>
        <dbReference type="Proteomes" id="UP000002051"/>
    </source>
</evidence>
<sequence>MALCHPFLVTNNGPVTSLNSTFLRGTTPSSFYVNRKLKTCNLKNVSVSISCSSVKTVRDRTLDRHVVMRNRIRFVQKLKTLLLSKPKHFLPIKILSKCRAYLSLHKPRSLLSMIHRYPSIFELFTIPWPPTPLNATKLYPQLCVRLTPAAAALAAEELNLKSSISTVLANKLQKLLMLSSHRRLLLAKLVHLAPDLGLPPNFRSRLCNDHPDKFKIVDTSYGRALELVSWDTNLAKPLPPRESHSLDLIVDRPLKFKQLRLRKGLNLKRPHRDYLLKFEEMPEVCPYNNPAESSTKESIEAEKRCCAVIREVLGMTIEKRTLIDHLTHFRKEFGLPNKLRGMIVRHPELFYTSLKGQRDSVFLVERFDEKGNLLEKDEVLALQDKWMDLARESKRMRRERRKARIDKEFGRLSDVNQNPDDSDIDYDDNIEIDNFKDGYDDGFEDIFEDLDFEAEDYDLGNDLFDNKIGEFWTAGPFPIQNGSDTEEKQPCLSTGSSFSPLDDAMLLTPTVVLWSVYYVVRMIFSNKNLEVFEIKPRLQLFIQTMASVSVSSMGFTDLRAFNLSMLLK</sequence>
<evidence type="ECO:0000313" key="3">
    <source>
        <dbReference type="EnsemblPlants" id="KEH35230"/>
    </source>
</evidence>
<keyword evidence="4" id="KW-1185">Reference proteome</keyword>
<evidence type="ECO:0000259" key="1">
    <source>
        <dbReference type="Pfam" id="PF11955"/>
    </source>
</evidence>
<accession>A0A072VAL3</accession>
<dbReference type="Proteomes" id="UP000002051">
    <property type="component" value="Chromosome 3"/>
</dbReference>
<organism evidence="2 4">
    <name type="scientific">Medicago truncatula</name>
    <name type="common">Barrel medic</name>
    <name type="synonym">Medicago tribuloides</name>
    <dbReference type="NCBI Taxonomy" id="3880"/>
    <lineage>
        <taxon>Eukaryota</taxon>
        <taxon>Viridiplantae</taxon>
        <taxon>Streptophyta</taxon>
        <taxon>Embryophyta</taxon>
        <taxon>Tracheophyta</taxon>
        <taxon>Spermatophyta</taxon>
        <taxon>Magnoliopsida</taxon>
        <taxon>eudicotyledons</taxon>
        <taxon>Gunneridae</taxon>
        <taxon>Pentapetalae</taxon>
        <taxon>rosids</taxon>
        <taxon>fabids</taxon>
        <taxon>Fabales</taxon>
        <taxon>Fabaceae</taxon>
        <taxon>Papilionoideae</taxon>
        <taxon>50 kb inversion clade</taxon>
        <taxon>NPAAA clade</taxon>
        <taxon>Hologalegina</taxon>
        <taxon>IRL clade</taxon>
        <taxon>Trifolieae</taxon>
        <taxon>Medicago</taxon>
    </lineage>
</organism>
<gene>
    <name evidence="2" type="ordered locus">MTR_3g083350</name>
</gene>
<reference evidence="2 4" key="1">
    <citation type="journal article" date="2011" name="Nature">
        <title>The Medicago genome provides insight into the evolution of rhizobial symbioses.</title>
        <authorList>
            <person name="Young N.D."/>
            <person name="Debelle F."/>
            <person name="Oldroyd G.E."/>
            <person name="Geurts R."/>
            <person name="Cannon S.B."/>
            <person name="Udvardi M.K."/>
            <person name="Benedito V.A."/>
            <person name="Mayer K.F."/>
            <person name="Gouzy J."/>
            <person name="Schoof H."/>
            <person name="Van de Peer Y."/>
            <person name="Proost S."/>
            <person name="Cook D.R."/>
            <person name="Meyers B.C."/>
            <person name="Spannagl M."/>
            <person name="Cheung F."/>
            <person name="De Mita S."/>
            <person name="Krishnakumar V."/>
            <person name="Gundlach H."/>
            <person name="Zhou S."/>
            <person name="Mudge J."/>
            <person name="Bharti A.K."/>
            <person name="Murray J.D."/>
            <person name="Naoumkina M.A."/>
            <person name="Rosen B."/>
            <person name="Silverstein K.A."/>
            <person name="Tang H."/>
            <person name="Rombauts S."/>
            <person name="Zhao P.X."/>
            <person name="Zhou P."/>
            <person name="Barbe V."/>
            <person name="Bardou P."/>
            <person name="Bechner M."/>
            <person name="Bellec A."/>
            <person name="Berger A."/>
            <person name="Berges H."/>
            <person name="Bidwell S."/>
            <person name="Bisseling T."/>
            <person name="Choisne N."/>
            <person name="Couloux A."/>
            <person name="Denny R."/>
            <person name="Deshpande S."/>
            <person name="Dai X."/>
            <person name="Doyle J.J."/>
            <person name="Dudez A.M."/>
            <person name="Farmer A.D."/>
            <person name="Fouteau S."/>
            <person name="Franken C."/>
            <person name="Gibelin C."/>
            <person name="Gish J."/>
            <person name="Goldstein S."/>
            <person name="Gonzalez A.J."/>
            <person name="Green P.J."/>
            <person name="Hallab A."/>
            <person name="Hartog M."/>
            <person name="Hua A."/>
            <person name="Humphray S.J."/>
            <person name="Jeong D.H."/>
            <person name="Jing Y."/>
            <person name="Jocker A."/>
            <person name="Kenton S.M."/>
            <person name="Kim D.J."/>
            <person name="Klee K."/>
            <person name="Lai H."/>
            <person name="Lang C."/>
            <person name="Lin S."/>
            <person name="Macmil S.L."/>
            <person name="Magdelenat G."/>
            <person name="Matthews L."/>
            <person name="McCorrison J."/>
            <person name="Monaghan E.L."/>
            <person name="Mun J.H."/>
            <person name="Najar F.Z."/>
            <person name="Nicholson C."/>
            <person name="Noirot C."/>
            <person name="O'Bleness M."/>
            <person name="Paule C.R."/>
            <person name="Poulain J."/>
            <person name="Prion F."/>
            <person name="Qin B."/>
            <person name="Qu C."/>
            <person name="Retzel E.F."/>
            <person name="Riddle C."/>
            <person name="Sallet E."/>
            <person name="Samain S."/>
            <person name="Samson N."/>
            <person name="Sanders I."/>
            <person name="Saurat O."/>
            <person name="Scarpelli C."/>
            <person name="Schiex T."/>
            <person name="Segurens B."/>
            <person name="Severin A.J."/>
            <person name="Sherrier D.J."/>
            <person name="Shi R."/>
            <person name="Sims S."/>
            <person name="Singer S.R."/>
            <person name="Sinharoy S."/>
            <person name="Sterck L."/>
            <person name="Viollet A."/>
            <person name="Wang B.B."/>
            <person name="Wang K."/>
            <person name="Wang M."/>
            <person name="Wang X."/>
            <person name="Warfsmann J."/>
            <person name="Weissenbach J."/>
            <person name="White D.D."/>
            <person name="White J.D."/>
            <person name="Wiley G.B."/>
            <person name="Wincker P."/>
            <person name="Xing Y."/>
            <person name="Yang L."/>
            <person name="Yao Z."/>
            <person name="Ying F."/>
            <person name="Zhai J."/>
            <person name="Zhou L."/>
            <person name="Zuber A."/>
            <person name="Denarie J."/>
            <person name="Dixon R.A."/>
            <person name="May G.D."/>
            <person name="Schwartz D.C."/>
            <person name="Rogers J."/>
            <person name="Quetier F."/>
            <person name="Town C.D."/>
            <person name="Roe B.A."/>
        </authorList>
    </citation>
    <scope>NUCLEOTIDE SEQUENCE [LARGE SCALE GENOMIC DNA]</scope>
    <source>
        <strain evidence="2">A17</strain>
        <strain evidence="3 4">cv. Jemalong A17</strain>
    </source>
</reference>
<dbReference type="EnsemblPlants" id="KEH35230">
    <property type="protein sequence ID" value="KEH35230"/>
    <property type="gene ID" value="MTR_3g083350"/>
</dbReference>
<dbReference type="InterPro" id="IPR021099">
    <property type="entry name" value="PORR_domain"/>
</dbReference>
<proteinExistence type="predicted"/>
<reference evidence="2 4" key="2">
    <citation type="journal article" date="2014" name="BMC Genomics">
        <title>An improved genome release (version Mt4.0) for the model legume Medicago truncatula.</title>
        <authorList>
            <person name="Tang H."/>
            <person name="Krishnakumar V."/>
            <person name="Bidwell S."/>
            <person name="Rosen B."/>
            <person name="Chan A."/>
            <person name="Zhou S."/>
            <person name="Gentzbittel L."/>
            <person name="Childs K.L."/>
            <person name="Yandell M."/>
            <person name="Gundlach H."/>
            <person name="Mayer K.F."/>
            <person name="Schwartz D.C."/>
            <person name="Town C.D."/>
        </authorList>
    </citation>
    <scope>GENOME REANNOTATION</scope>
    <source>
        <strain evidence="2">A17</strain>
        <strain evidence="3 4">cv. Jemalong A17</strain>
    </source>
</reference>
<reference evidence="3" key="3">
    <citation type="submission" date="2015-04" db="UniProtKB">
        <authorList>
            <consortium name="EnsemblPlants"/>
        </authorList>
    </citation>
    <scope>IDENTIFICATION</scope>
    <source>
        <strain evidence="3">cv. Jemalong A17</strain>
    </source>
</reference>
<dbReference type="PANTHER" id="PTHR31476:SF2">
    <property type="entry name" value="UBIQUITIN CARBOXYL-TERMINAL HYDROLASE FAMILY PROTEIN"/>
    <property type="match status" value="1"/>
</dbReference>
<protein>
    <submittedName>
        <fullName evidence="2">Plant organelle RNA recognition domain protein</fullName>
    </submittedName>
</protein>
<name>A0A072VAL3_MEDTR</name>
<dbReference type="InterPro" id="IPR045040">
    <property type="entry name" value="PORR_fam"/>
</dbReference>
<dbReference type="Pfam" id="PF11955">
    <property type="entry name" value="PORR"/>
    <property type="match status" value="1"/>
</dbReference>
<dbReference type="EMBL" id="CM001219">
    <property type="protein sequence ID" value="KEH35230.1"/>
    <property type="molecule type" value="Genomic_DNA"/>
</dbReference>
<dbReference type="AlphaFoldDB" id="A0A072VAL3"/>
<dbReference type="HOGENOM" id="CLU_024287_6_1_1"/>
<evidence type="ECO:0000313" key="2">
    <source>
        <dbReference type="EMBL" id="KEH35230.1"/>
    </source>
</evidence>
<dbReference type="PANTHER" id="PTHR31476">
    <property type="entry name" value="PROTEIN WHAT'S THIS FACTOR 1 HOMOLOG, CHLOROPLASTIC"/>
    <property type="match status" value="1"/>
</dbReference>